<evidence type="ECO:0000259" key="3">
    <source>
        <dbReference type="PROSITE" id="PS50011"/>
    </source>
</evidence>
<accession>A0A452EB06</accession>
<dbReference type="PANTHER" id="PTHR11909">
    <property type="entry name" value="CASEIN KINASE-RELATED"/>
    <property type="match status" value="1"/>
</dbReference>
<dbReference type="Proteomes" id="UP000291000">
    <property type="component" value="Unassembled WGS sequence"/>
</dbReference>
<dbReference type="AlphaFoldDB" id="A0A452EB06"/>
<reference evidence="5" key="1">
    <citation type="submission" date="2016-04" db="EMBL/GenBank/DDBJ databases">
        <title>Polished mammalian reference genomes with single-molecule sequencing and chromosome conformation capture applied to the Capra hircus genome.</title>
        <authorList>
            <person name="Bickhart D.M."/>
            <person name="Koren S."/>
            <person name="Rosen B."/>
            <person name="Hastie A."/>
            <person name="Liachko I."/>
            <person name="Sullivan S.T."/>
            <person name="Burton J."/>
            <person name="Sayre B.L."/>
            <person name="Huson H.J."/>
            <person name="Lee J."/>
            <person name="Lam E."/>
            <person name="Kelley C.M."/>
            <person name="Hutchison J.L."/>
            <person name="Zhou Y."/>
            <person name="Sun J."/>
            <person name="Crisa A."/>
            <person name="Schwartz J.C."/>
            <person name="Hammond J.A."/>
            <person name="Schroeder S.G."/>
            <person name="Liu G.E."/>
            <person name="Dunham M."/>
            <person name="Shendure J."/>
            <person name="Sonstegard T.S."/>
            <person name="Phillippy A.M."/>
            <person name="Van Tassell C.P."/>
            <person name="Smith T.P."/>
        </authorList>
    </citation>
    <scope>NUCLEOTIDE SEQUENCE [LARGE SCALE GENOMIC DNA]</scope>
</reference>
<feature type="compositionally biased region" description="Low complexity" evidence="2">
    <location>
        <begin position="295"/>
        <end position="306"/>
    </location>
</feature>
<dbReference type="InterPro" id="IPR008271">
    <property type="entry name" value="Ser/Thr_kinase_AS"/>
</dbReference>
<dbReference type="SUPFAM" id="SSF56112">
    <property type="entry name" value="Protein kinase-like (PK-like)"/>
    <property type="match status" value="1"/>
</dbReference>
<dbReference type="Bgee" id="ENSCHIG00000012232">
    <property type="expression patterns" value="Expressed in longissimus thoracis muscle and 18 other cell types or tissues"/>
</dbReference>
<feature type="region of interest" description="Disordered" evidence="2">
    <location>
        <begin position="295"/>
        <end position="325"/>
    </location>
</feature>
<name>A0A452EB06_CAPHI</name>
<dbReference type="PROSITE" id="PS50011">
    <property type="entry name" value="PROTEIN_KINASE_DOM"/>
    <property type="match status" value="1"/>
</dbReference>
<proteinExistence type="predicted"/>
<dbReference type="Gene3D" id="1.10.510.10">
    <property type="entry name" value="Transferase(Phosphotransferase) domain 1"/>
    <property type="match status" value="1"/>
</dbReference>
<reference evidence="4" key="3">
    <citation type="submission" date="2025-09" db="UniProtKB">
        <authorList>
            <consortium name="Ensembl"/>
        </authorList>
    </citation>
    <scope>IDENTIFICATION</scope>
</reference>
<dbReference type="Ensembl" id="ENSCHIT00000017117.1">
    <property type="protein sequence ID" value="ENSCHIP00000009345.1"/>
    <property type="gene ID" value="ENSCHIG00000012232.1"/>
</dbReference>
<evidence type="ECO:0000256" key="1">
    <source>
        <dbReference type="ARBA" id="ARBA00012513"/>
    </source>
</evidence>
<evidence type="ECO:0000313" key="4">
    <source>
        <dbReference type="Ensembl" id="ENSCHIP00000009345.1"/>
    </source>
</evidence>
<dbReference type="InterPro" id="IPR050235">
    <property type="entry name" value="CK1_Ser-Thr_kinase"/>
</dbReference>
<dbReference type="GO" id="GO:0004674">
    <property type="term" value="F:protein serine/threonine kinase activity"/>
    <property type="evidence" value="ECO:0007669"/>
    <property type="project" value="UniProtKB-EC"/>
</dbReference>
<dbReference type="InterPro" id="IPR011009">
    <property type="entry name" value="Kinase-like_dom_sf"/>
</dbReference>
<dbReference type="SMART" id="SM00220">
    <property type="entry name" value="S_TKc"/>
    <property type="match status" value="1"/>
</dbReference>
<dbReference type="PROSITE" id="PS00108">
    <property type="entry name" value="PROTEIN_KINASE_ST"/>
    <property type="match status" value="1"/>
</dbReference>
<evidence type="ECO:0000313" key="5">
    <source>
        <dbReference type="Proteomes" id="UP000291000"/>
    </source>
</evidence>
<dbReference type="InterPro" id="IPR000719">
    <property type="entry name" value="Prot_kinase_dom"/>
</dbReference>
<dbReference type="GO" id="GO:0005524">
    <property type="term" value="F:ATP binding"/>
    <property type="evidence" value="ECO:0007669"/>
    <property type="project" value="InterPro"/>
</dbReference>
<reference evidence="4" key="2">
    <citation type="submission" date="2025-08" db="UniProtKB">
        <authorList>
            <consortium name="Ensembl"/>
        </authorList>
    </citation>
    <scope>IDENTIFICATION</scope>
</reference>
<sequence length="325" mass="37007">MASCSGSKADFIIGGRYKLVRKIGSGSVGDIYLAINITNREEVAVKLESQRVTQSQLLYESELYNILQGGVGIPQIRWYGQGMDYNVLIMDLLGASLEDLFNFCSRSLRMKTVLMLADQMISRIKYVHTKNLIHRDIKPGNFLMGTGQPWKKLFLIDFGLAKKYLDNSTRQHIPYRIGKNLTGTSRQDDMESLGYVLMYFNRASLPWQEVKAATMKQKYEKICEKKMATPVDVLCKGFPVEFAMDLKYCCGLCFEEAPDYMYLRLLFRILFRTLNHQHDYASDWTVLKQKAEQQAASSSGQGQQAQTPKGKQTDKTKSKVTGFQA</sequence>
<evidence type="ECO:0000256" key="2">
    <source>
        <dbReference type="SAM" id="MobiDB-lite"/>
    </source>
</evidence>
<dbReference type="EC" id="2.7.11.1" evidence="1"/>
<dbReference type="FunFam" id="1.10.510.10:FF:001473">
    <property type="entry name" value="Casein kinase I isoform alpha"/>
    <property type="match status" value="1"/>
</dbReference>
<organism evidence="4 5">
    <name type="scientific">Capra hircus</name>
    <name type="common">Goat</name>
    <dbReference type="NCBI Taxonomy" id="9925"/>
    <lineage>
        <taxon>Eukaryota</taxon>
        <taxon>Metazoa</taxon>
        <taxon>Chordata</taxon>
        <taxon>Craniata</taxon>
        <taxon>Vertebrata</taxon>
        <taxon>Euteleostomi</taxon>
        <taxon>Mammalia</taxon>
        <taxon>Eutheria</taxon>
        <taxon>Laurasiatheria</taxon>
        <taxon>Artiodactyla</taxon>
        <taxon>Ruminantia</taxon>
        <taxon>Pecora</taxon>
        <taxon>Bovidae</taxon>
        <taxon>Caprinae</taxon>
        <taxon>Capra</taxon>
    </lineage>
</organism>
<keyword evidence="5" id="KW-1185">Reference proteome</keyword>
<dbReference type="Pfam" id="PF00069">
    <property type="entry name" value="Pkinase"/>
    <property type="match status" value="1"/>
</dbReference>
<dbReference type="GeneTree" id="ENSGT00940000153700"/>
<protein>
    <recommendedName>
        <fullName evidence="1">non-specific serine/threonine protein kinase</fullName>
        <ecNumber evidence="1">2.7.11.1</ecNumber>
    </recommendedName>
</protein>
<feature type="domain" description="Protein kinase" evidence="3">
    <location>
        <begin position="17"/>
        <end position="325"/>
    </location>
</feature>